<dbReference type="AlphaFoldDB" id="A0A844QHE7"/>
<dbReference type="EMBL" id="WPHG01000004">
    <property type="protein sequence ID" value="MVA98882.1"/>
    <property type="molecule type" value="Genomic_DNA"/>
</dbReference>
<evidence type="ECO:0000313" key="1">
    <source>
        <dbReference type="EMBL" id="MVA98882.1"/>
    </source>
</evidence>
<name>A0A844QHE7_9HYPH</name>
<evidence type="ECO:0000313" key="2">
    <source>
        <dbReference type="Proteomes" id="UP000463224"/>
    </source>
</evidence>
<keyword evidence="2" id="KW-1185">Reference proteome</keyword>
<proteinExistence type="predicted"/>
<protein>
    <submittedName>
        <fullName evidence="1">Uncharacterized protein</fullName>
    </submittedName>
</protein>
<dbReference type="RefSeq" id="WP_156713858.1">
    <property type="nucleotide sequence ID" value="NZ_WPHG01000004.1"/>
</dbReference>
<organism evidence="1 2">
    <name type="scientific">Nitratireductor arenosus</name>
    <dbReference type="NCBI Taxonomy" id="2682096"/>
    <lineage>
        <taxon>Bacteria</taxon>
        <taxon>Pseudomonadati</taxon>
        <taxon>Pseudomonadota</taxon>
        <taxon>Alphaproteobacteria</taxon>
        <taxon>Hyphomicrobiales</taxon>
        <taxon>Phyllobacteriaceae</taxon>
        <taxon>Nitratireductor</taxon>
    </lineage>
</organism>
<dbReference type="Proteomes" id="UP000463224">
    <property type="component" value="Unassembled WGS sequence"/>
</dbReference>
<sequence>MTLKDIRRWLRPFLHWRSKKAQARTPKPRDVLAAGIPEFAAASKQETEALSRGWTQGVSRARAEMQRAVLVDLARGKPRVRVKARWAA</sequence>
<reference evidence="1 2" key="1">
    <citation type="submission" date="2019-12" db="EMBL/GenBank/DDBJ databases">
        <title>Nitratireductor arenosus sp. nov., Isolated from sea sand, Jeju island, South Korea.</title>
        <authorList>
            <person name="Kim W."/>
        </authorList>
    </citation>
    <scope>NUCLEOTIDE SEQUENCE [LARGE SCALE GENOMIC DNA]</scope>
    <source>
        <strain evidence="1 2">CAU 1489</strain>
    </source>
</reference>
<accession>A0A844QHE7</accession>
<gene>
    <name evidence="1" type="ORF">GN330_16665</name>
</gene>
<comment type="caution">
    <text evidence="1">The sequence shown here is derived from an EMBL/GenBank/DDBJ whole genome shotgun (WGS) entry which is preliminary data.</text>
</comment>